<evidence type="ECO:0000256" key="1">
    <source>
        <dbReference type="SAM" id="MobiDB-lite"/>
    </source>
</evidence>
<feature type="region of interest" description="Disordered" evidence="1">
    <location>
        <begin position="865"/>
        <end position="891"/>
    </location>
</feature>
<evidence type="ECO:0000313" key="2">
    <source>
        <dbReference type="EMBL" id="PWY99460.1"/>
    </source>
</evidence>
<feature type="region of interest" description="Disordered" evidence="1">
    <location>
        <begin position="1117"/>
        <end position="1178"/>
    </location>
</feature>
<keyword evidence="3" id="KW-1185">Reference proteome</keyword>
<dbReference type="Proteomes" id="UP000246740">
    <property type="component" value="Unassembled WGS sequence"/>
</dbReference>
<feature type="compositionally biased region" description="Acidic residues" evidence="1">
    <location>
        <begin position="360"/>
        <end position="370"/>
    </location>
</feature>
<protein>
    <submittedName>
        <fullName evidence="2">Uncharacterized protein</fullName>
    </submittedName>
</protein>
<evidence type="ECO:0000313" key="3">
    <source>
        <dbReference type="Proteomes" id="UP000246740"/>
    </source>
</evidence>
<feature type="region of interest" description="Disordered" evidence="1">
    <location>
        <begin position="941"/>
        <end position="999"/>
    </location>
</feature>
<gene>
    <name evidence="2" type="ORF">BCV70DRAFT_119107</name>
</gene>
<feature type="compositionally biased region" description="Basic and acidic residues" evidence="1">
    <location>
        <begin position="287"/>
        <end position="306"/>
    </location>
</feature>
<feature type="compositionally biased region" description="Low complexity" evidence="1">
    <location>
        <begin position="196"/>
        <end position="228"/>
    </location>
</feature>
<sequence length="1237" mass="132196">MSTTVSMPRYVSGMGEAGGAIGLGIPGLGGLGLGPAPAPATRGSAARPRRNQSNLEPTYRARAAYDSSPSDTCDDSDSDIAPSSFFAARQLLQVRQHARLASATQDLLLEYLSPDAAADDGAGQRDSEKVHTKRVYLLSSGLKGGRRCRSETFRFPLPPRGIVAHKNLQTANPIPKASHLRPAPARGALKLSSCSLSASSAGSDSNESIRTQTSAAALSSPPTASARSTSKRVSWSWNVHPVPQQESPGDASQAAESPALHGRQGWSPYSSAAPSPRQVSGSLSMRSNDHEHEHDHEREWGTRADAPDIPSPASSTRSEQLPAYAHAKHLPSYSDQLASPPPLAPPSLTSCSSRSTGSEFETETETETEVETELEMEMGMGMDSDAEARFGADAAKMARLQASLFLLDRDGELSLSLADQHQHQYQHQYQYQYQHQRYEQLFNSTNPTTSTNTTGLSWPVSKPPGSEHKHLGPSMEEKMAYLCGLGYRYRTTSRGHARARTCSSDLLRFQTGLEKQAEIGSWTSEDEKPVNLGSLAPRRTRQVRCEKVASVVVPPSVHRVVSSSAETVVSTGSSPIMSGWTGGDCSTSPAAAAAAASGFVIGAAGTAGGDGGETTATNQPRIHAQEVATHNSEMEKETSLTARTLEPPTLDWTISPASTDGFSEFRYLLNDALSPGLQTGSSMSMQIPRARERAGAGADAGWSGVWTPALTTPELELECELGRVMQTTPLPPMESLPTPPLGSLGGVEGCAPFSPVGSSAILSPEAQFDKVEHVDVDVDHDDNDDKERMEDEKGEWSVRVRVPTSVSCPLLSMADRLEILLPPSSSSPSSVSSSNSVSVSATAGSVLHRPRPLKHTASASSLFSTACKDGIRPPPSPTPSPRVSVLGRPRPLPASRSTVSLFCSSASVASVASVASGKDKEAATQPRSRCHAPVQLDAFSSKGLANDTYRQRQQQRQRQRQGSHVSMAGKHSNSNSNSDSDSSRAQAERARTRTVPACRPGELAEEDVNLAVAIPRRKSSLDVRALVCASDSGFAAFAGPEARGGDDSGREQRVCRDSKSNSRGLEHGDVQTEESIRAIFGPRVAEMDASSVKGYPETGVMTTHETGRVAQLCRLSRSHHSHHSNHHHHHQQQQKEQEQKQKSAAQNPSTTDSPQRTSLPVLFTARTPSQRRKGLTGLPATQTGARRSVVCAYPRPTAREGLRDCGLRPSVGVVVVEHTYTHVHTHALGETLYGFAL</sequence>
<feature type="compositionally biased region" description="Low complexity" evidence="1">
    <location>
        <begin position="443"/>
        <end position="454"/>
    </location>
</feature>
<feature type="region of interest" description="Disordered" evidence="1">
    <location>
        <begin position="443"/>
        <end position="472"/>
    </location>
</feature>
<dbReference type="InParanoid" id="A0A317XQA1"/>
<feature type="compositionally biased region" description="Polar residues" evidence="1">
    <location>
        <begin position="267"/>
        <end position="286"/>
    </location>
</feature>
<feature type="region of interest" description="Disordered" evidence="1">
    <location>
        <begin position="196"/>
        <end position="370"/>
    </location>
</feature>
<feature type="compositionally biased region" description="Low complexity" evidence="1">
    <location>
        <begin position="346"/>
        <end position="359"/>
    </location>
</feature>
<dbReference type="AlphaFoldDB" id="A0A317XQA1"/>
<proteinExistence type="predicted"/>
<feature type="compositionally biased region" description="Polar residues" evidence="1">
    <location>
        <begin position="1148"/>
        <end position="1158"/>
    </location>
</feature>
<name>A0A317XQA1_9BASI</name>
<accession>A0A317XQA1</accession>
<feature type="region of interest" description="Disordered" evidence="1">
    <location>
        <begin position="35"/>
        <end position="77"/>
    </location>
</feature>
<organism evidence="2 3">
    <name type="scientific">Testicularia cyperi</name>
    <dbReference type="NCBI Taxonomy" id="1882483"/>
    <lineage>
        <taxon>Eukaryota</taxon>
        <taxon>Fungi</taxon>
        <taxon>Dikarya</taxon>
        <taxon>Basidiomycota</taxon>
        <taxon>Ustilaginomycotina</taxon>
        <taxon>Ustilaginomycetes</taxon>
        <taxon>Ustilaginales</taxon>
        <taxon>Anthracoideaceae</taxon>
        <taxon>Testicularia</taxon>
    </lineage>
</organism>
<dbReference type="OrthoDB" id="2553581at2759"/>
<dbReference type="EMBL" id="KZ819195">
    <property type="protein sequence ID" value="PWY99460.1"/>
    <property type="molecule type" value="Genomic_DNA"/>
</dbReference>
<reference evidence="2 3" key="1">
    <citation type="journal article" date="2018" name="Mol. Biol. Evol.">
        <title>Broad Genomic Sampling Reveals a Smut Pathogenic Ancestry of the Fungal Clade Ustilaginomycotina.</title>
        <authorList>
            <person name="Kijpornyongpan T."/>
            <person name="Mondo S.J."/>
            <person name="Barry K."/>
            <person name="Sandor L."/>
            <person name="Lee J."/>
            <person name="Lipzen A."/>
            <person name="Pangilinan J."/>
            <person name="LaButti K."/>
            <person name="Hainaut M."/>
            <person name="Henrissat B."/>
            <person name="Grigoriev I.V."/>
            <person name="Spatafora J.W."/>
            <person name="Aime M.C."/>
        </authorList>
    </citation>
    <scope>NUCLEOTIDE SEQUENCE [LARGE SCALE GENOMIC DNA]</scope>
    <source>
        <strain evidence="2 3">MCA 3645</strain>
    </source>
</reference>
<feature type="region of interest" description="Disordered" evidence="1">
    <location>
        <begin position="1036"/>
        <end position="1074"/>
    </location>
</feature>
<feature type="compositionally biased region" description="Basic residues" evidence="1">
    <location>
        <begin position="1117"/>
        <end position="1132"/>
    </location>
</feature>
<feature type="compositionally biased region" description="Basic and acidic residues" evidence="1">
    <location>
        <begin position="1043"/>
        <end position="1074"/>
    </location>
</feature>